<sequence>MVCCVVAAFVLLIAQRVMPWRSRCDDGGFAPVATRTGSPGSDVEAPSTTAVPELDQRSAALSWTARSVAASTAVYLVAAAALLASGLGADTGTVTAWVVRSLALVATIVVLLHLSTRIRRRGYDPSTRAQIVGYGAMGAGIAGLGLMVIDMHLLHLYHVHGTVAHLVMQGLPVLAVFGGMLFVACPDALARPALTARAVSSKSG</sequence>
<accession>A0A3G8JNL9</accession>
<protein>
    <submittedName>
        <fullName evidence="2">Uncharacterized protein</fullName>
    </submittedName>
</protein>
<evidence type="ECO:0000313" key="3">
    <source>
        <dbReference type="Proteomes" id="UP000271469"/>
    </source>
</evidence>
<dbReference type="RefSeq" id="WP_124709042.1">
    <property type="nucleotide sequence ID" value="NZ_CP033972.1"/>
</dbReference>
<proteinExistence type="predicted"/>
<feature type="transmembrane region" description="Helical" evidence="1">
    <location>
        <begin position="134"/>
        <end position="157"/>
    </location>
</feature>
<keyword evidence="3" id="KW-1185">Reference proteome</keyword>
<gene>
    <name evidence="2" type="ORF">D7316_03149</name>
</gene>
<dbReference type="OrthoDB" id="9846489at2"/>
<reference evidence="2 3" key="1">
    <citation type="submission" date="2018-11" db="EMBL/GenBank/DDBJ databases">
        <title>Gordonia insulae sp. nov., isolated from an island soil.</title>
        <authorList>
            <person name="Kim Y.S."/>
            <person name="Kim S.B."/>
        </authorList>
    </citation>
    <scope>NUCLEOTIDE SEQUENCE [LARGE SCALE GENOMIC DNA]</scope>
    <source>
        <strain evidence="2 3">MMS17-SY073</strain>
    </source>
</reference>
<dbReference type="Proteomes" id="UP000271469">
    <property type="component" value="Chromosome"/>
</dbReference>
<dbReference type="EMBL" id="CP033972">
    <property type="protein sequence ID" value="AZG46548.1"/>
    <property type="molecule type" value="Genomic_DNA"/>
</dbReference>
<feature type="transmembrane region" description="Helical" evidence="1">
    <location>
        <begin position="94"/>
        <end position="114"/>
    </location>
</feature>
<organism evidence="2 3">
    <name type="scientific">Gordonia insulae</name>
    <dbReference type="NCBI Taxonomy" id="2420509"/>
    <lineage>
        <taxon>Bacteria</taxon>
        <taxon>Bacillati</taxon>
        <taxon>Actinomycetota</taxon>
        <taxon>Actinomycetes</taxon>
        <taxon>Mycobacteriales</taxon>
        <taxon>Gordoniaceae</taxon>
        <taxon>Gordonia</taxon>
    </lineage>
</organism>
<dbReference type="KEGG" id="gom:D7316_03149"/>
<evidence type="ECO:0000256" key="1">
    <source>
        <dbReference type="SAM" id="Phobius"/>
    </source>
</evidence>
<keyword evidence="1" id="KW-0812">Transmembrane</keyword>
<name>A0A3G8JNL9_9ACTN</name>
<keyword evidence="1" id="KW-0472">Membrane</keyword>
<keyword evidence="1" id="KW-1133">Transmembrane helix</keyword>
<evidence type="ECO:0000313" key="2">
    <source>
        <dbReference type="EMBL" id="AZG46548.1"/>
    </source>
</evidence>
<dbReference type="AlphaFoldDB" id="A0A3G8JNL9"/>
<feature type="transmembrane region" description="Helical" evidence="1">
    <location>
        <begin position="163"/>
        <end position="184"/>
    </location>
</feature>